<evidence type="ECO:0000256" key="1">
    <source>
        <dbReference type="ARBA" id="ARBA00022490"/>
    </source>
</evidence>
<feature type="binding site" evidence="7 8">
    <location>
        <position position="120"/>
    </location>
    <ligand>
        <name>S-adenosyl-L-methionine</name>
        <dbReference type="ChEBI" id="CHEBI:59789"/>
    </ligand>
</feature>
<keyword evidence="4 7" id="KW-0808">Transferase</keyword>
<dbReference type="GO" id="GO:0052908">
    <property type="term" value="F:16S rRNA (adenine(1518)-N(6)/adenine(1519)-N(6))-dimethyltransferase activity"/>
    <property type="evidence" value="ECO:0007669"/>
    <property type="project" value="UniProtKB-EC"/>
</dbReference>
<dbReference type="HAMAP" id="MF_00607">
    <property type="entry name" value="16SrRNA_methyltr_A"/>
    <property type="match status" value="1"/>
</dbReference>
<keyword evidence="6 7" id="KW-0694">RNA-binding</keyword>
<dbReference type="InterPro" id="IPR011530">
    <property type="entry name" value="rRNA_adenine_dimethylase"/>
</dbReference>
<feature type="binding site" evidence="7 8">
    <location>
        <position position="100"/>
    </location>
    <ligand>
        <name>S-adenosyl-L-methionine</name>
        <dbReference type="ChEBI" id="CHEBI:59789"/>
    </ligand>
</feature>
<dbReference type="PROSITE" id="PS01131">
    <property type="entry name" value="RRNA_A_DIMETH"/>
    <property type="match status" value="1"/>
</dbReference>
<feature type="binding site" evidence="7 8">
    <location>
        <position position="27"/>
    </location>
    <ligand>
        <name>S-adenosyl-L-methionine</name>
        <dbReference type="ChEBI" id="CHEBI:59789"/>
    </ligand>
</feature>
<dbReference type="PROSITE" id="PS51689">
    <property type="entry name" value="SAM_RNA_A_N6_MT"/>
    <property type="match status" value="1"/>
</dbReference>
<dbReference type="EMBL" id="LIZX01000022">
    <property type="protein sequence ID" value="KPJ69541.1"/>
    <property type="molecule type" value="Genomic_DNA"/>
</dbReference>
<gene>
    <name evidence="7" type="primary">rsmA</name>
    <name evidence="7" type="synonym">ksgA</name>
    <name evidence="10" type="ORF">AMJ44_03520</name>
</gene>
<feature type="binding site" evidence="7 8">
    <location>
        <position position="29"/>
    </location>
    <ligand>
        <name>S-adenosyl-L-methionine</name>
        <dbReference type="ChEBI" id="CHEBI:59789"/>
    </ligand>
</feature>
<keyword evidence="1 7" id="KW-0963">Cytoplasm</keyword>
<protein>
    <recommendedName>
        <fullName evidence="7">Ribosomal RNA small subunit methyltransferase A</fullName>
        <ecNumber evidence="7">2.1.1.182</ecNumber>
    </recommendedName>
    <alternativeName>
        <fullName evidence="7">16S rRNA (adenine(1518)-N(6)/adenine(1519)-N(6))-dimethyltransferase</fullName>
    </alternativeName>
    <alternativeName>
        <fullName evidence="7">16S rRNA dimethyladenosine transferase</fullName>
    </alternativeName>
    <alternativeName>
        <fullName evidence="7">16S rRNA dimethylase</fullName>
    </alternativeName>
    <alternativeName>
        <fullName evidence="7">S-adenosylmethionine-6-N', N'-adenosyl(rRNA) dimethyltransferase</fullName>
    </alternativeName>
</protein>
<evidence type="ECO:0000256" key="7">
    <source>
        <dbReference type="HAMAP-Rule" id="MF_00607"/>
    </source>
</evidence>
<dbReference type="GO" id="GO:0003723">
    <property type="term" value="F:RNA binding"/>
    <property type="evidence" value="ECO:0007669"/>
    <property type="project" value="UniProtKB-UniRule"/>
</dbReference>
<dbReference type="InterPro" id="IPR023165">
    <property type="entry name" value="rRNA_Ade_diMease-like_C"/>
</dbReference>
<dbReference type="Gene3D" id="3.40.50.150">
    <property type="entry name" value="Vaccinia Virus protein VP39"/>
    <property type="match status" value="1"/>
</dbReference>
<evidence type="ECO:0000256" key="3">
    <source>
        <dbReference type="ARBA" id="ARBA00022603"/>
    </source>
</evidence>
<keyword evidence="5 7" id="KW-0949">S-adenosyl-L-methionine</keyword>
<comment type="subcellular location">
    <subcellularLocation>
        <location evidence="7">Cytoplasm</location>
    </subcellularLocation>
</comment>
<accession>A0A0S7Y495</accession>
<feature type="domain" description="Ribosomal RNA adenine methylase transferase N-terminal" evidence="9">
    <location>
        <begin position="34"/>
        <end position="205"/>
    </location>
</feature>
<dbReference type="AlphaFoldDB" id="A0A0S7Y495"/>
<dbReference type="SMART" id="SM00650">
    <property type="entry name" value="rADc"/>
    <property type="match status" value="1"/>
</dbReference>
<evidence type="ECO:0000313" key="10">
    <source>
        <dbReference type="EMBL" id="KPJ69541.1"/>
    </source>
</evidence>
<dbReference type="NCBIfam" id="TIGR00755">
    <property type="entry name" value="ksgA"/>
    <property type="match status" value="1"/>
</dbReference>
<keyword evidence="2 7" id="KW-0698">rRNA processing</keyword>
<feature type="binding site" evidence="7 8">
    <location>
        <position position="54"/>
    </location>
    <ligand>
        <name>S-adenosyl-L-methionine</name>
        <dbReference type="ChEBI" id="CHEBI:59789"/>
    </ligand>
</feature>
<dbReference type="InterPro" id="IPR020598">
    <property type="entry name" value="rRNA_Ade_methylase_Trfase_N"/>
</dbReference>
<evidence type="ECO:0000256" key="4">
    <source>
        <dbReference type="ARBA" id="ARBA00022679"/>
    </source>
</evidence>
<dbReference type="Gene3D" id="1.10.8.100">
    <property type="entry name" value="Ribosomal RNA adenine dimethylase-like, domain 2"/>
    <property type="match status" value="1"/>
</dbReference>
<dbReference type="InterPro" id="IPR020596">
    <property type="entry name" value="rRNA_Ade_Mease_Trfase_CS"/>
</dbReference>
<evidence type="ECO:0000256" key="2">
    <source>
        <dbReference type="ARBA" id="ARBA00022552"/>
    </source>
</evidence>
<dbReference type="Proteomes" id="UP000051861">
    <property type="component" value="Unassembled WGS sequence"/>
</dbReference>
<evidence type="ECO:0000256" key="5">
    <source>
        <dbReference type="ARBA" id="ARBA00022691"/>
    </source>
</evidence>
<evidence type="ECO:0000256" key="6">
    <source>
        <dbReference type="ARBA" id="ARBA00022884"/>
    </source>
</evidence>
<dbReference type="EC" id="2.1.1.182" evidence="7"/>
<dbReference type="PATRIC" id="fig|1703775.3.peg.677"/>
<dbReference type="InterPro" id="IPR029063">
    <property type="entry name" value="SAM-dependent_MTases_sf"/>
</dbReference>
<feature type="binding site" evidence="7 8">
    <location>
        <position position="75"/>
    </location>
    <ligand>
        <name>S-adenosyl-L-methionine</name>
        <dbReference type="ChEBI" id="CHEBI:59789"/>
    </ligand>
</feature>
<organism evidence="10 11">
    <name type="scientific">candidate division WOR-1 bacterium DG_54_3</name>
    <dbReference type="NCBI Taxonomy" id="1703775"/>
    <lineage>
        <taxon>Bacteria</taxon>
        <taxon>Bacillati</taxon>
        <taxon>Saganbacteria</taxon>
    </lineage>
</organism>
<keyword evidence="3 7" id="KW-0489">Methyltransferase</keyword>
<dbReference type="SUPFAM" id="SSF53335">
    <property type="entry name" value="S-adenosyl-L-methionine-dependent methyltransferases"/>
    <property type="match status" value="1"/>
</dbReference>
<name>A0A0S7Y495_UNCSA</name>
<proteinExistence type="inferred from homology"/>
<sequence>MTPTLAQITKELLASYGRHPRKRLGQHFLIDPKVLQRIIHAGELCQDDLVIEIGSGLGVVTAEIAKLVYQVIAVEVDKELLKISQEVLNPYQNVSFVLKDFLKADLPNLALGRRYKIMGNLPYYITAPIIEKILEAKDKPELAVLMAQKEVAERMTASPGSKKYGSFSIFVQYHAETKLDSLVSKSSFYPWPEVSSAIVVLRPYKTPKYKVKNEKLFFDVVHAAFQQRRKQLKNSLSNFSIKATKINLSRRPESLSIQEFAELTNLTD</sequence>
<dbReference type="PANTHER" id="PTHR11727:SF7">
    <property type="entry name" value="DIMETHYLADENOSINE TRANSFERASE-RELATED"/>
    <property type="match status" value="1"/>
</dbReference>
<dbReference type="Pfam" id="PF00398">
    <property type="entry name" value="RrnaAD"/>
    <property type="match status" value="1"/>
</dbReference>
<comment type="similarity">
    <text evidence="7">Belongs to the class I-like SAM-binding methyltransferase superfamily. rRNA adenine N(6)-methyltransferase family. RsmA subfamily.</text>
</comment>
<dbReference type="GO" id="GO:0005829">
    <property type="term" value="C:cytosol"/>
    <property type="evidence" value="ECO:0007669"/>
    <property type="project" value="TreeGrafter"/>
</dbReference>
<comment type="caution">
    <text evidence="10">The sequence shown here is derived from an EMBL/GenBank/DDBJ whole genome shotgun (WGS) entry which is preliminary data.</text>
</comment>
<dbReference type="PANTHER" id="PTHR11727">
    <property type="entry name" value="DIMETHYLADENOSINE TRANSFERASE"/>
    <property type="match status" value="1"/>
</dbReference>
<reference evidence="10 11" key="1">
    <citation type="journal article" date="2015" name="Microbiome">
        <title>Genomic resolution of linkages in carbon, nitrogen, and sulfur cycling among widespread estuary sediment bacteria.</title>
        <authorList>
            <person name="Baker B.J."/>
            <person name="Lazar C.S."/>
            <person name="Teske A.P."/>
            <person name="Dick G.J."/>
        </authorList>
    </citation>
    <scope>NUCLEOTIDE SEQUENCE [LARGE SCALE GENOMIC DNA]</scope>
    <source>
        <strain evidence="10">DG_54_3</strain>
    </source>
</reference>
<comment type="function">
    <text evidence="7">Specifically dimethylates two adjacent adenosines (A1518 and A1519) in the loop of a conserved hairpin near the 3'-end of 16S rRNA in the 30S particle. May play a critical role in biogenesis of 30S subunits.</text>
</comment>
<dbReference type="CDD" id="cd02440">
    <property type="entry name" value="AdoMet_MTases"/>
    <property type="match status" value="1"/>
</dbReference>
<evidence type="ECO:0000256" key="8">
    <source>
        <dbReference type="PROSITE-ProRule" id="PRU01026"/>
    </source>
</evidence>
<dbReference type="FunFam" id="3.40.50.150:FF:000023">
    <property type="entry name" value="Ribosomal RNA small subunit methyltransferase A"/>
    <property type="match status" value="1"/>
</dbReference>
<comment type="catalytic activity">
    <reaction evidence="7">
        <text>adenosine(1518)/adenosine(1519) in 16S rRNA + 4 S-adenosyl-L-methionine = N(6)-dimethyladenosine(1518)/N(6)-dimethyladenosine(1519) in 16S rRNA + 4 S-adenosyl-L-homocysteine + 4 H(+)</text>
        <dbReference type="Rhea" id="RHEA:19609"/>
        <dbReference type="Rhea" id="RHEA-COMP:10232"/>
        <dbReference type="Rhea" id="RHEA-COMP:10233"/>
        <dbReference type="ChEBI" id="CHEBI:15378"/>
        <dbReference type="ChEBI" id="CHEBI:57856"/>
        <dbReference type="ChEBI" id="CHEBI:59789"/>
        <dbReference type="ChEBI" id="CHEBI:74411"/>
        <dbReference type="ChEBI" id="CHEBI:74493"/>
        <dbReference type="EC" id="2.1.1.182"/>
    </reaction>
</comment>
<evidence type="ECO:0000313" key="11">
    <source>
        <dbReference type="Proteomes" id="UP000051861"/>
    </source>
</evidence>
<dbReference type="InterPro" id="IPR001737">
    <property type="entry name" value="KsgA/Erm"/>
</dbReference>
<evidence type="ECO:0000259" key="9">
    <source>
        <dbReference type="SMART" id="SM00650"/>
    </source>
</evidence>